<evidence type="ECO:0000256" key="9">
    <source>
        <dbReference type="PIRSR" id="PIRSR601461-2"/>
    </source>
</evidence>
<sequence>MKTFRILILFTTLLVLLNVYTNAKQDDDSGFITILLTKKKFIHSRTLDDYIKINTLKNKKFSRLEKRQSSNITLKDETLADKDMGYIGPITIGNQNFVVLYDTGSLDLWIPDISCASECGNHNRFDPSKSSTFQIIKENFTLSYGLTGDSQSVVGYKGQDTVIFGGVSITQQTFGLVTHEPYGDLEEDGVIGLGPLNVAGFKVNGVMQSVQAQKKLSQNIIGFHLAREKNNSNDISFMTLGGVDQNAVVGSIGYNTANVSVGYWLIPLNDIMVDGSSIGPFQPAPAIIDTVVSLIHTKIPGARLYRQQNEELWIVPCDTKSVISFTFDSGTYSIDPIEFVISVNQSNRSPICVSGIQPNTANYWLLGDVFLSSVYSVFDFDNYRVGFSQTKIILNSNSVTLIHQIALDYHMMCAQKAFQTVDNAQRHHRSGGYHLVKGNGNSTNVEDWCKH</sequence>
<gene>
    <name evidence="12" type="ORF">CPELLU_LOCUS15119</name>
</gene>
<dbReference type="PANTHER" id="PTHR47966:SF51">
    <property type="entry name" value="BETA-SITE APP-CLEAVING ENZYME, ISOFORM A-RELATED"/>
    <property type="match status" value="1"/>
</dbReference>
<dbReference type="SUPFAM" id="SSF50630">
    <property type="entry name" value="Acid proteases"/>
    <property type="match status" value="1"/>
</dbReference>
<dbReference type="Pfam" id="PF00026">
    <property type="entry name" value="Asp"/>
    <property type="match status" value="1"/>
</dbReference>
<evidence type="ECO:0000256" key="3">
    <source>
        <dbReference type="ARBA" id="ARBA00022729"/>
    </source>
</evidence>
<dbReference type="AlphaFoldDB" id="A0A9N9NPK1"/>
<keyword evidence="2" id="KW-0645">Protease</keyword>
<keyword evidence="6" id="KW-0865">Zymogen</keyword>
<feature type="chain" id="PRO_5040117829" evidence="10">
    <location>
        <begin position="24"/>
        <end position="451"/>
    </location>
</feature>
<keyword evidence="7 9" id="KW-1015">Disulfide bond</keyword>
<evidence type="ECO:0000256" key="2">
    <source>
        <dbReference type="ARBA" id="ARBA00022670"/>
    </source>
</evidence>
<name>A0A9N9NPK1_9GLOM</name>
<evidence type="ECO:0000256" key="4">
    <source>
        <dbReference type="ARBA" id="ARBA00022750"/>
    </source>
</evidence>
<evidence type="ECO:0000313" key="12">
    <source>
        <dbReference type="EMBL" id="CAG8757990.1"/>
    </source>
</evidence>
<dbReference type="GO" id="GO:0004190">
    <property type="term" value="F:aspartic-type endopeptidase activity"/>
    <property type="evidence" value="ECO:0007669"/>
    <property type="project" value="UniProtKB-KW"/>
</dbReference>
<dbReference type="EMBL" id="CAJVQA010019219">
    <property type="protein sequence ID" value="CAG8757990.1"/>
    <property type="molecule type" value="Genomic_DNA"/>
</dbReference>
<dbReference type="Proteomes" id="UP000789759">
    <property type="component" value="Unassembled WGS sequence"/>
</dbReference>
<evidence type="ECO:0000313" key="13">
    <source>
        <dbReference type="Proteomes" id="UP000789759"/>
    </source>
</evidence>
<dbReference type="InterPro" id="IPR033121">
    <property type="entry name" value="PEPTIDASE_A1"/>
</dbReference>
<keyword evidence="4" id="KW-0064">Aspartyl protease</keyword>
<evidence type="ECO:0000259" key="11">
    <source>
        <dbReference type="PROSITE" id="PS51767"/>
    </source>
</evidence>
<dbReference type="InterPro" id="IPR001461">
    <property type="entry name" value="Aspartic_peptidase_A1"/>
</dbReference>
<accession>A0A9N9NPK1</accession>
<feature type="disulfide bond" evidence="9">
    <location>
        <begin position="115"/>
        <end position="119"/>
    </location>
</feature>
<feature type="active site" evidence="8">
    <location>
        <position position="289"/>
    </location>
</feature>
<reference evidence="12" key="1">
    <citation type="submission" date="2021-06" db="EMBL/GenBank/DDBJ databases">
        <authorList>
            <person name="Kallberg Y."/>
            <person name="Tangrot J."/>
            <person name="Rosling A."/>
        </authorList>
    </citation>
    <scope>NUCLEOTIDE SEQUENCE</scope>
    <source>
        <strain evidence="12">FL966</strain>
    </source>
</reference>
<dbReference type="GO" id="GO:0006508">
    <property type="term" value="P:proteolysis"/>
    <property type="evidence" value="ECO:0007669"/>
    <property type="project" value="UniProtKB-KW"/>
</dbReference>
<proteinExistence type="inferred from homology"/>
<evidence type="ECO:0000256" key="5">
    <source>
        <dbReference type="ARBA" id="ARBA00022801"/>
    </source>
</evidence>
<feature type="domain" description="Peptidase A1" evidence="11">
    <location>
        <begin position="86"/>
        <end position="388"/>
    </location>
</feature>
<feature type="signal peptide" evidence="10">
    <location>
        <begin position="1"/>
        <end position="23"/>
    </location>
</feature>
<dbReference type="FunFam" id="2.40.70.10:FF:000008">
    <property type="entry name" value="Cathepsin D"/>
    <property type="match status" value="1"/>
</dbReference>
<organism evidence="12 13">
    <name type="scientific">Cetraspora pellucida</name>
    <dbReference type="NCBI Taxonomy" id="1433469"/>
    <lineage>
        <taxon>Eukaryota</taxon>
        <taxon>Fungi</taxon>
        <taxon>Fungi incertae sedis</taxon>
        <taxon>Mucoromycota</taxon>
        <taxon>Glomeromycotina</taxon>
        <taxon>Glomeromycetes</taxon>
        <taxon>Diversisporales</taxon>
        <taxon>Gigasporaceae</taxon>
        <taxon>Cetraspora</taxon>
    </lineage>
</organism>
<keyword evidence="13" id="KW-1185">Reference proteome</keyword>
<dbReference type="CDD" id="cd05471">
    <property type="entry name" value="pepsin_like"/>
    <property type="match status" value="1"/>
</dbReference>
<evidence type="ECO:0000256" key="6">
    <source>
        <dbReference type="ARBA" id="ARBA00023145"/>
    </source>
</evidence>
<keyword evidence="3 10" id="KW-0732">Signal</keyword>
<feature type="active site" evidence="8">
    <location>
        <position position="102"/>
    </location>
</feature>
<evidence type="ECO:0000256" key="7">
    <source>
        <dbReference type="ARBA" id="ARBA00023157"/>
    </source>
</evidence>
<comment type="similarity">
    <text evidence="1">Belongs to the peptidase A1 family.</text>
</comment>
<dbReference type="InterPro" id="IPR021109">
    <property type="entry name" value="Peptidase_aspartic_dom_sf"/>
</dbReference>
<dbReference type="Gene3D" id="2.40.70.10">
    <property type="entry name" value="Acid Proteases"/>
    <property type="match status" value="2"/>
</dbReference>
<evidence type="ECO:0000256" key="1">
    <source>
        <dbReference type="ARBA" id="ARBA00007447"/>
    </source>
</evidence>
<evidence type="ECO:0000256" key="8">
    <source>
        <dbReference type="PIRSR" id="PIRSR601461-1"/>
    </source>
</evidence>
<dbReference type="InterPro" id="IPR034164">
    <property type="entry name" value="Pepsin-like_dom"/>
</dbReference>
<dbReference type="PANTHER" id="PTHR47966">
    <property type="entry name" value="BETA-SITE APP-CLEAVING ENZYME, ISOFORM A-RELATED"/>
    <property type="match status" value="1"/>
</dbReference>
<evidence type="ECO:0000256" key="10">
    <source>
        <dbReference type="SAM" id="SignalP"/>
    </source>
</evidence>
<dbReference type="PROSITE" id="PS51767">
    <property type="entry name" value="PEPTIDASE_A1"/>
    <property type="match status" value="1"/>
</dbReference>
<protein>
    <submittedName>
        <fullName evidence="12">16930_t:CDS:1</fullName>
    </submittedName>
</protein>
<dbReference type="OrthoDB" id="15189at2759"/>
<comment type="caution">
    <text evidence="12">The sequence shown here is derived from an EMBL/GenBank/DDBJ whole genome shotgun (WGS) entry which is preliminary data.</text>
</comment>
<keyword evidence="5" id="KW-0378">Hydrolase</keyword>
<dbReference type="PRINTS" id="PR00792">
    <property type="entry name" value="PEPSIN"/>
</dbReference>